<evidence type="ECO:0000256" key="7">
    <source>
        <dbReference type="ARBA" id="ARBA00022722"/>
    </source>
</evidence>
<keyword evidence="8 15" id="KW-0378">Hydrolase</keyword>
<dbReference type="InterPro" id="IPR024826">
    <property type="entry name" value="DNA_pol_delta/II_ssu"/>
</dbReference>
<dbReference type="CDD" id="cd07386">
    <property type="entry name" value="MPP_DNA_pol_II_small_archeal_C"/>
    <property type="match status" value="1"/>
</dbReference>
<reference evidence="17 18" key="1">
    <citation type="journal article" date="2007" name="Appl. Environ. Microbiol.">
        <title>Isolation of key methanogens for global methane emission from rice paddy fields: a novel isolate affiliated with the clone cluster rice cluster I.</title>
        <authorList>
            <person name="Sakai S."/>
            <person name="Imachi H."/>
            <person name="Sekiguchi Y."/>
            <person name="Ohashi A."/>
            <person name="Harada H."/>
            <person name="Kamagata Y."/>
        </authorList>
    </citation>
    <scope>NUCLEOTIDE SEQUENCE [LARGE SCALE GENOMIC DNA]</scope>
    <source>
        <strain evidence="18">DSM 17711 / JCM 13418 / NBRC 101707 / SANAE</strain>
    </source>
</reference>
<dbReference type="GeneID" id="8682636"/>
<comment type="similarity">
    <text evidence="2 15">Belongs to the DNA polymerase delta/II small subunit family.</text>
</comment>
<comment type="function">
    <text evidence="13 15">Possesses two activities: a DNA synthesis (polymerase) and an exonucleolytic activity that degrades single-stranded DNA in the 3' to 5' direction. Has a template-primer preference which is characteristic of a replicative DNA polymerase.</text>
</comment>
<evidence type="ECO:0000256" key="14">
    <source>
        <dbReference type="ARBA" id="ARBA00049244"/>
    </source>
</evidence>
<evidence type="ECO:0000256" key="15">
    <source>
        <dbReference type="HAMAP-Rule" id="MF_00325"/>
    </source>
</evidence>
<evidence type="ECO:0000256" key="13">
    <source>
        <dbReference type="ARBA" id="ARBA00024817"/>
    </source>
</evidence>
<dbReference type="CDD" id="cd04490">
    <property type="entry name" value="PolII_SU_OBF"/>
    <property type="match status" value="1"/>
</dbReference>
<evidence type="ECO:0000256" key="5">
    <source>
        <dbReference type="ARBA" id="ARBA00022695"/>
    </source>
</evidence>
<dbReference type="RefSeq" id="WP_012901739.1">
    <property type="nucleotide sequence ID" value="NC_013665.1"/>
</dbReference>
<evidence type="ECO:0000256" key="12">
    <source>
        <dbReference type="ARBA" id="ARBA00023268"/>
    </source>
</evidence>
<dbReference type="EC" id="3.1.11.1" evidence="15"/>
<dbReference type="NCBIfam" id="NF003116">
    <property type="entry name" value="PRK04036.1-1"/>
    <property type="match status" value="1"/>
</dbReference>
<keyword evidence="10 15" id="KW-0239">DNA-directed DNA polymerase</keyword>
<accession>D1Z2Z8</accession>
<dbReference type="PANTHER" id="PTHR10416:SF0">
    <property type="entry name" value="DNA POLYMERASE DELTA SUBUNIT 2"/>
    <property type="match status" value="1"/>
</dbReference>
<dbReference type="PATRIC" id="fig|304371.9.peg.3070"/>
<organism evidence="17 18">
    <name type="scientific">Methanocella paludicola (strain DSM 17711 / JCM 13418 / NBRC 101707 / SANAE)</name>
    <dbReference type="NCBI Taxonomy" id="304371"/>
    <lineage>
        <taxon>Archaea</taxon>
        <taxon>Methanobacteriati</taxon>
        <taxon>Methanobacteriota</taxon>
        <taxon>Stenosarchaea group</taxon>
        <taxon>Methanomicrobia</taxon>
        <taxon>Methanocellales</taxon>
        <taxon>Methanocellaceae</taxon>
        <taxon>Methanocella</taxon>
    </lineage>
</organism>
<dbReference type="InParanoid" id="D1Z2Z8"/>
<dbReference type="Gene3D" id="3.60.21.50">
    <property type="match status" value="1"/>
</dbReference>
<dbReference type="STRING" id="304371.MCP_2998"/>
<dbReference type="GO" id="GO:0006271">
    <property type="term" value="P:DNA strand elongation involved in DNA replication"/>
    <property type="evidence" value="ECO:0007669"/>
    <property type="project" value="TreeGrafter"/>
</dbReference>
<keyword evidence="18" id="KW-1185">Reference proteome</keyword>
<dbReference type="GO" id="GO:0006308">
    <property type="term" value="P:DNA catabolic process"/>
    <property type="evidence" value="ECO:0007669"/>
    <property type="project" value="UniProtKB-UniRule"/>
</dbReference>
<evidence type="ECO:0000256" key="3">
    <source>
        <dbReference type="ARBA" id="ARBA00011315"/>
    </source>
</evidence>
<dbReference type="SUPFAM" id="SSF56300">
    <property type="entry name" value="Metallo-dependent phosphatases"/>
    <property type="match status" value="1"/>
</dbReference>
<dbReference type="GO" id="GO:0042575">
    <property type="term" value="C:DNA polymerase complex"/>
    <property type="evidence" value="ECO:0007669"/>
    <property type="project" value="TreeGrafter"/>
</dbReference>
<dbReference type="PIRSF" id="PIRSF000803">
    <property type="entry name" value="Arc_Pol2_small"/>
    <property type="match status" value="1"/>
</dbReference>
<dbReference type="NCBIfam" id="NF003118">
    <property type="entry name" value="PRK04036.1-3"/>
    <property type="match status" value="1"/>
</dbReference>
<keyword evidence="4 15" id="KW-0808">Transferase</keyword>
<keyword evidence="6 15" id="KW-0235">DNA replication</keyword>
<dbReference type="GO" id="GO:0003677">
    <property type="term" value="F:DNA binding"/>
    <property type="evidence" value="ECO:0007669"/>
    <property type="project" value="UniProtKB-UniRule"/>
</dbReference>
<evidence type="ECO:0000259" key="16">
    <source>
        <dbReference type="Pfam" id="PF04042"/>
    </source>
</evidence>
<dbReference type="eggNOG" id="arCOG04455">
    <property type="taxonomic scope" value="Archaea"/>
</dbReference>
<dbReference type="InterPro" id="IPR011149">
    <property type="entry name" value="Pol2_small_arc"/>
</dbReference>
<keyword evidence="9 15" id="KW-0269">Exonuclease</keyword>
<evidence type="ECO:0000313" key="17">
    <source>
        <dbReference type="EMBL" id="BAI63070.1"/>
    </source>
</evidence>
<keyword evidence="5 15" id="KW-0548">Nucleotidyltransferase</keyword>
<protein>
    <recommendedName>
        <fullName evidence="15">DNA polymerase II small subunit</fullName>
        <shortName evidence="15">Pol II</shortName>
        <ecNumber evidence="15">2.7.7.7</ecNumber>
    </recommendedName>
    <alternativeName>
        <fullName evidence="15">Exodeoxyribonuclease small subunit</fullName>
        <ecNumber evidence="15">3.1.11.1</ecNumber>
    </alternativeName>
</protein>
<reference evidence="17 18" key="2">
    <citation type="journal article" date="2008" name="Int. J. Syst. Evol. Microbiol.">
        <title>Methanocella paludicola gen. nov., sp. nov., a methane-producing archaeon, the first isolate of the lineage 'Rice Cluster I', and proposal of the new archaeal order Methanocellales ord. nov.</title>
        <authorList>
            <person name="Sakai S."/>
            <person name="Imachi H."/>
            <person name="Hanada S."/>
            <person name="Ohashi A."/>
            <person name="Harada H."/>
            <person name="Kamagata Y."/>
        </authorList>
    </citation>
    <scope>NUCLEOTIDE SEQUENCE [LARGE SCALE GENOMIC DNA]</scope>
    <source>
        <strain evidence="18">DSM 17711 / JCM 13418 / NBRC 101707 / SANAE</strain>
    </source>
</reference>
<keyword evidence="11 15" id="KW-0238">DNA-binding</keyword>
<evidence type="ECO:0000256" key="11">
    <source>
        <dbReference type="ARBA" id="ARBA00023125"/>
    </source>
</evidence>
<dbReference type="PANTHER" id="PTHR10416">
    <property type="entry name" value="DNA POLYMERASE DELTA SUBUNIT 2"/>
    <property type="match status" value="1"/>
</dbReference>
<name>D1Z2Z8_METPS</name>
<proteinExistence type="inferred from homology"/>
<comment type="subunit">
    <text evidence="3 15">Heterodimer of a large subunit and a small subunit.</text>
</comment>
<dbReference type="InterPro" id="IPR007185">
    <property type="entry name" value="DNA_pol_a/d/e_bsu"/>
</dbReference>
<dbReference type="OrthoDB" id="372039at2157"/>
<dbReference type="FunFam" id="3.60.21.50:FF:000003">
    <property type="entry name" value="DNA polymerase II small subunit"/>
    <property type="match status" value="1"/>
</dbReference>
<sequence length="475" mass="52475">MDGIEIVKALASKGYMVEPDALDALGRDPDPGILDRLVSGLDPSALTVTRDDVARSLRAGNIAEQTARKPALRILSDITNNSTCIGDYDEFVGYFRDRYGRLGDMMRHRISARPIESIKKKGFSRGEKSEVAVIGMVSDVRDTANGNRLVELEDRTGSMGVLISKDKDFFDSPLLLDEVVGVSGTVKEGGLLMASGVIYPDVPNTNVPRRSDEPAAVALISDVHIGSNTFLEDPWMRFIDWLNGDSDAHHDLASRLKYVVVAGDMVDGIGVYPGQEKELHIADVYDQYRKAAEYFDQFPRHLKIVIAPGNHDAVRQAEPQPALPEEVRRMFRHPNVTFAGNPSAVEMEGVRLLIYHGRSLDDLVSNLPGASYSKPEKAMAELLKRRHLSPIYGGKVMIAPEAKDHFVIDPLPDIMHSGHVHTVGVCRYRGVTLVNSGTWQSQTDFQKRMNIQPDPARIPIVDLQNGDVKIVDFGE</sequence>
<dbReference type="HAMAP" id="MF_00325">
    <property type="entry name" value="DNApol_II_A_arch"/>
    <property type="match status" value="1"/>
</dbReference>
<dbReference type="EC" id="2.7.7.7" evidence="15"/>
<feature type="domain" description="DNA polymerase alpha/delta/epsilon subunit B" evidence="16">
    <location>
        <begin position="217"/>
        <end position="418"/>
    </location>
</feature>
<dbReference type="Proteomes" id="UP000001882">
    <property type="component" value="Chromosome"/>
</dbReference>
<keyword evidence="7 15" id="KW-0540">Nuclease</keyword>
<dbReference type="EMBL" id="AP011532">
    <property type="protein sequence ID" value="BAI63070.1"/>
    <property type="molecule type" value="Genomic_DNA"/>
</dbReference>
<keyword evidence="12 15" id="KW-0511">Multifunctional enzyme</keyword>
<dbReference type="KEGG" id="mpd:MCP_2998"/>
<gene>
    <name evidence="15 17" type="primary">polB</name>
    <name evidence="17" type="ordered locus">MCP_2998</name>
</gene>
<dbReference type="GO" id="GO:0008310">
    <property type="term" value="F:single-stranded DNA 3'-5' DNA exonuclease activity"/>
    <property type="evidence" value="ECO:0007669"/>
    <property type="project" value="UniProtKB-EC"/>
</dbReference>
<comment type="catalytic activity">
    <reaction evidence="14 15">
        <text>DNA(n) + a 2'-deoxyribonucleoside 5'-triphosphate = DNA(n+1) + diphosphate</text>
        <dbReference type="Rhea" id="RHEA:22508"/>
        <dbReference type="Rhea" id="RHEA-COMP:17339"/>
        <dbReference type="Rhea" id="RHEA-COMP:17340"/>
        <dbReference type="ChEBI" id="CHEBI:33019"/>
        <dbReference type="ChEBI" id="CHEBI:61560"/>
        <dbReference type="ChEBI" id="CHEBI:173112"/>
        <dbReference type="EC" id="2.7.7.7"/>
    </reaction>
</comment>
<evidence type="ECO:0000256" key="2">
    <source>
        <dbReference type="ARBA" id="ARBA00006035"/>
    </source>
</evidence>
<dbReference type="GO" id="GO:0003887">
    <property type="term" value="F:DNA-directed DNA polymerase activity"/>
    <property type="evidence" value="ECO:0007669"/>
    <property type="project" value="UniProtKB-UniRule"/>
</dbReference>
<evidence type="ECO:0000313" key="18">
    <source>
        <dbReference type="Proteomes" id="UP000001882"/>
    </source>
</evidence>
<dbReference type="AlphaFoldDB" id="D1Z2Z8"/>
<dbReference type="Pfam" id="PF04042">
    <property type="entry name" value="DNA_pol_E_B"/>
    <property type="match status" value="1"/>
</dbReference>
<dbReference type="InterPro" id="IPR029052">
    <property type="entry name" value="Metallo-depent_PP-like"/>
</dbReference>
<evidence type="ECO:0000256" key="8">
    <source>
        <dbReference type="ARBA" id="ARBA00022801"/>
    </source>
</evidence>
<evidence type="ECO:0000256" key="6">
    <source>
        <dbReference type="ARBA" id="ARBA00022705"/>
    </source>
</evidence>
<dbReference type="FunCoup" id="D1Z2Z8">
    <property type="interactions" value="11"/>
</dbReference>
<comment type="catalytic activity">
    <reaction evidence="1 15">
        <text>Exonucleolytic cleavage in the 3'- to 5'-direction to yield nucleoside 5'-phosphates.</text>
        <dbReference type="EC" id="3.1.11.1"/>
    </reaction>
</comment>
<evidence type="ECO:0000256" key="9">
    <source>
        <dbReference type="ARBA" id="ARBA00022839"/>
    </source>
</evidence>
<evidence type="ECO:0000256" key="10">
    <source>
        <dbReference type="ARBA" id="ARBA00022932"/>
    </source>
</evidence>
<reference evidence="18" key="3">
    <citation type="journal article" date="2011" name="PLoS ONE">
        <title>Genome sequence of a mesophilic hydrogenotrophic methanogen Methanocella paludicola, the first cultivated representative of the order Methanocellales.</title>
        <authorList>
            <person name="Sakai S."/>
            <person name="Takaki Y."/>
            <person name="Shimamura S."/>
            <person name="Sekine M."/>
            <person name="Tajima T."/>
            <person name="Kosugi H."/>
            <person name="Ichikawa N."/>
            <person name="Tasumi E."/>
            <person name="Hiraki A.T."/>
            <person name="Shimizu A."/>
            <person name="Kato Y."/>
            <person name="Nishiko R."/>
            <person name="Mori K."/>
            <person name="Fujita N."/>
            <person name="Imachi H."/>
            <person name="Takai K."/>
        </authorList>
    </citation>
    <scope>NUCLEOTIDE SEQUENCE [LARGE SCALE GENOMIC DNA]</scope>
    <source>
        <strain evidence="18">DSM 17711 / JCM 13418 / NBRC 101707 / SANAE</strain>
    </source>
</reference>
<evidence type="ECO:0000256" key="1">
    <source>
        <dbReference type="ARBA" id="ARBA00000563"/>
    </source>
</evidence>
<evidence type="ECO:0000256" key="4">
    <source>
        <dbReference type="ARBA" id="ARBA00022679"/>
    </source>
</evidence>